<reference evidence="1 2" key="1">
    <citation type="submission" date="2015-07" db="EMBL/GenBank/DDBJ databases">
        <title>Draft genome sequence of a diazotrophic, plant growth-promoting rhizobacterium of the Pseudomonas syringae complex.</title>
        <authorList>
            <person name="Patten C.L."/>
            <person name="Jeong H."/>
        </authorList>
    </citation>
    <scope>NUCLEOTIDE SEQUENCE [LARGE SCALE GENOMIC DNA]</scope>
    <source>
        <strain evidence="1 2">GR12-2</strain>
    </source>
</reference>
<dbReference type="PANTHER" id="PTHR39324:SF1">
    <property type="entry name" value="CALCIUM DODECIN"/>
    <property type="match status" value="1"/>
</dbReference>
<dbReference type="SUPFAM" id="SSF89807">
    <property type="entry name" value="Dodecin-like"/>
    <property type="match status" value="1"/>
</dbReference>
<organism evidence="1 2">
    <name type="scientific">Pseudomonas syringae</name>
    <dbReference type="NCBI Taxonomy" id="317"/>
    <lineage>
        <taxon>Bacteria</taxon>
        <taxon>Pseudomonadati</taxon>
        <taxon>Pseudomonadota</taxon>
        <taxon>Gammaproteobacteria</taxon>
        <taxon>Pseudomonadales</taxon>
        <taxon>Pseudomonadaceae</taxon>
        <taxon>Pseudomonas</taxon>
    </lineage>
</organism>
<evidence type="ECO:0000313" key="1">
    <source>
        <dbReference type="EMBL" id="OCR25518.1"/>
    </source>
</evidence>
<dbReference type="Pfam" id="PF07311">
    <property type="entry name" value="Dodecin"/>
    <property type="match status" value="1"/>
</dbReference>
<gene>
    <name evidence="1" type="ORF">AFK24_08310</name>
</gene>
<dbReference type="OrthoDB" id="9805889at2"/>
<dbReference type="NCBIfam" id="NF043052">
    <property type="entry name" value="DodecBact"/>
    <property type="match status" value="1"/>
</dbReference>
<dbReference type="PANTHER" id="PTHR39324">
    <property type="entry name" value="CALCIUM DODECIN"/>
    <property type="match status" value="1"/>
</dbReference>
<dbReference type="Gene3D" id="3.30.1660.10">
    <property type="entry name" value="Flavin-binding protein dodecin"/>
    <property type="match status" value="1"/>
</dbReference>
<dbReference type="EMBL" id="LGSI01000032">
    <property type="protein sequence ID" value="OCR25518.1"/>
    <property type="molecule type" value="Genomic_DNA"/>
</dbReference>
<name>A0A1C7ZAM9_PSESX</name>
<dbReference type="InterPro" id="IPR009923">
    <property type="entry name" value="Dodecin"/>
</dbReference>
<proteinExistence type="predicted"/>
<dbReference type="InterPro" id="IPR050049">
    <property type="entry name" value="Dodecin_bact"/>
</dbReference>
<comment type="caution">
    <text evidence="1">The sequence shown here is derived from an EMBL/GenBank/DDBJ whole genome shotgun (WGS) entry which is preliminary data.</text>
</comment>
<dbReference type="PATRIC" id="fig|317.243.peg.2324"/>
<dbReference type="RefSeq" id="WP_065832798.1">
    <property type="nucleotide sequence ID" value="NZ_LGSI01000032.1"/>
</dbReference>
<evidence type="ECO:0000313" key="2">
    <source>
        <dbReference type="Proteomes" id="UP000093104"/>
    </source>
</evidence>
<protein>
    <submittedName>
        <fullName evidence="1">Dodecin flavoprotein</fullName>
    </submittedName>
</protein>
<accession>A0A1C7ZAM9</accession>
<dbReference type="AlphaFoldDB" id="A0A1C7ZAM9"/>
<dbReference type="InterPro" id="IPR025543">
    <property type="entry name" value="Dodecin-like"/>
</dbReference>
<dbReference type="InterPro" id="IPR036694">
    <property type="entry name" value="Dodecin-like_sf"/>
</dbReference>
<dbReference type="Proteomes" id="UP000093104">
    <property type="component" value="Unassembled WGS sequence"/>
</dbReference>
<sequence>MTDHHTYKKIELVGSSTTTIEDAINNALAEASKSLQHLEWFEVLETRGHIEGGKVAHYQVTIKVGFRIVNS</sequence>